<feature type="compositionally biased region" description="Acidic residues" evidence="1">
    <location>
        <begin position="582"/>
        <end position="591"/>
    </location>
</feature>
<feature type="compositionally biased region" description="Basic and acidic residues" evidence="1">
    <location>
        <begin position="218"/>
        <end position="241"/>
    </location>
</feature>
<feature type="compositionally biased region" description="Low complexity" evidence="1">
    <location>
        <begin position="534"/>
        <end position="546"/>
    </location>
</feature>
<keyword evidence="3" id="KW-1185">Reference proteome</keyword>
<sequence>MLATSIFQGHIDTSETELSLALRDLFKPIVKSLHNVDHNSLAVAFGGVPSMANVRSRNIVDGQTVDLFYEESRFVKDLRRYKTEYNRIFENGSPVPHNYGTNSPDIAVFCFTEVEPADVIRSTSAGKKSAAKVASSPKDIASPRTQTPSSSIPILEEHIPAIQHVTPPASNPPLVPRRSWAQVVADPTKQASQIQSKMSEIPPSNIFLSPNAIAGPSVRREKTRAGRSDPKKNPSSGDRKIPATASVKPPSLPPKRPQIAKKGSQTSLEAQKNTKKKIFILPSLVGELKDITTPVEKVVCQGLAYLLTANEIAGTYIGLLIRGYTFAIVIALTPDVYIVKSASSLQETDGNIKEPVTLDEYLQECSGLPDSFGTMEEPNLSGIRTVWQLLCHAAELIVDHPLHQPLPALKIGDSPLIHIFREATLKHINDEYTGKRIARTVRSEVDRGGSKGESRSSGTDGDGPGESDDGHDNQNSGDGAGGRDKLKGKERQNAVATADTSSSSAGTLTGSTSSRSSAARPITPYEAYILPSLLPSSSNVSKSPTSRIITPSSMPSLSATREEPEETILPSGFRPSDFPPADADDFPLDREEEYLDEEELEKQKESNDSFLRNRAILRKRKIKIIPLSSTLFDMVLEEVMGGISNL</sequence>
<organism evidence="2 3">
    <name type="scientific">Kwoniella shivajii</name>
    <dbReference type="NCBI Taxonomy" id="564305"/>
    <lineage>
        <taxon>Eukaryota</taxon>
        <taxon>Fungi</taxon>
        <taxon>Dikarya</taxon>
        <taxon>Basidiomycota</taxon>
        <taxon>Agaricomycotina</taxon>
        <taxon>Tremellomycetes</taxon>
        <taxon>Tremellales</taxon>
        <taxon>Cryptococcaceae</taxon>
        <taxon>Kwoniella</taxon>
    </lineage>
</organism>
<reference evidence="2 3" key="1">
    <citation type="submission" date="2024-01" db="EMBL/GenBank/DDBJ databases">
        <title>Comparative genomics of Cryptococcus and Kwoniella reveals pathogenesis evolution and contrasting modes of karyotype evolution via chromosome fusion or intercentromeric recombination.</title>
        <authorList>
            <person name="Coelho M.A."/>
            <person name="David-Palma M."/>
            <person name="Shea T."/>
            <person name="Bowers K."/>
            <person name="McGinley-Smith S."/>
            <person name="Mohammad A.W."/>
            <person name="Gnirke A."/>
            <person name="Yurkov A.M."/>
            <person name="Nowrousian M."/>
            <person name="Sun S."/>
            <person name="Cuomo C.A."/>
            <person name="Heitman J."/>
        </authorList>
    </citation>
    <scope>NUCLEOTIDE SEQUENCE [LARGE SCALE GENOMIC DNA]</scope>
    <source>
        <strain evidence="2">CBS 11374</strain>
    </source>
</reference>
<feature type="region of interest" description="Disordered" evidence="1">
    <location>
        <begin position="186"/>
        <end position="270"/>
    </location>
</feature>
<feature type="compositionally biased region" description="Low complexity" evidence="1">
    <location>
        <begin position="496"/>
        <end position="519"/>
    </location>
</feature>
<feature type="compositionally biased region" description="Polar residues" evidence="1">
    <location>
        <begin position="189"/>
        <end position="198"/>
    </location>
</feature>
<accession>A0ABZ1CXZ5</accession>
<dbReference type="GeneID" id="87954632"/>
<evidence type="ECO:0000313" key="2">
    <source>
        <dbReference type="EMBL" id="WRT65556.1"/>
    </source>
</evidence>
<evidence type="ECO:0000313" key="3">
    <source>
        <dbReference type="Proteomes" id="UP001329825"/>
    </source>
</evidence>
<evidence type="ECO:0000256" key="1">
    <source>
        <dbReference type="SAM" id="MobiDB-lite"/>
    </source>
</evidence>
<protein>
    <submittedName>
        <fullName evidence="2">Uncharacterized protein</fullName>
    </submittedName>
</protein>
<feature type="compositionally biased region" description="Basic and acidic residues" evidence="1">
    <location>
        <begin position="481"/>
        <end position="492"/>
    </location>
</feature>
<feature type="region of interest" description="Disordered" evidence="1">
    <location>
        <begin position="534"/>
        <end position="591"/>
    </location>
</feature>
<proteinExistence type="predicted"/>
<dbReference type="Proteomes" id="UP001329825">
    <property type="component" value="Chromosome 3"/>
</dbReference>
<name>A0ABZ1CXZ5_9TREE</name>
<feature type="region of interest" description="Disordered" evidence="1">
    <location>
        <begin position="439"/>
        <end position="519"/>
    </location>
</feature>
<feature type="region of interest" description="Disordered" evidence="1">
    <location>
        <begin position="123"/>
        <end position="150"/>
    </location>
</feature>
<dbReference type="RefSeq" id="XP_062790296.1">
    <property type="nucleotide sequence ID" value="XM_062934245.1"/>
</dbReference>
<dbReference type="EMBL" id="CP141883">
    <property type="protein sequence ID" value="WRT65556.1"/>
    <property type="molecule type" value="Genomic_DNA"/>
</dbReference>
<feature type="compositionally biased region" description="Low complexity" evidence="1">
    <location>
        <begin position="124"/>
        <end position="138"/>
    </location>
</feature>
<gene>
    <name evidence="2" type="ORF">IL334_002501</name>
</gene>
<feature type="compositionally biased region" description="Basic and acidic residues" evidence="1">
    <location>
        <begin position="441"/>
        <end position="454"/>
    </location>
</feature>
<feature type="compositionally biased region" description="Polar residues" evidence="1">
    <location>
        <begin position="547"/>
        <end position="559"/>
    </location>
</feature>